<proteinExistence type="predicted"/>
<feature type="compositionally biased region" description="Basic and acidic residues" evidence="1">
    <location>
        <begin position="162"/>
        <end position="177"/>
    </location>
</feature>
<sequence length="669" mass="73900">MGIEIAFSEYNGGRSLRMEECFNEYFEAREETEAKVDVVIKIDENNNELSNKCNALEEYLNHYNKKYEKCFKGDIGYMYLQIRNSISQALTKCDRHDESHTSRMREGKKLTPDSEQYKGPPEVDDPETKTSELEKGSKAAQEGKDEFCKTECSGKQGMPGIKEAHGDKPEQGKDKVTFRSSQEGASPNTFLPTNRENTQDVTYSPIVNKEEDRSLKDLPSLEAPGTGEKDTHPDKSPKDDLHATSDPKRTSDVTGLGNDNLLCTHTSNNSTITPEALIPRNSHCVIRIESQIDKFHNTFPSLTASVTNISLSQNSAKASRLVLSPDTEEGVTSGPHSPDLVVQPTTSLSPGAVIEHADLSSQFPKLASPGLSTSAPEVAAQDSSSRGKEPGHPNSILPVGEVTHFGSPSHTEMPPFYGESSSEITSSQDSESIHSTHFLRGEQRLSDSHITSNEQLSLGLHSSSISETISTLQSPYSMQRLNNRLSSSGQQEIPDRMLPSAEGTVPREQETEFNQETKSSKEKLILQGNSLPVITLYGVKHEMPQQTLDIFTITNHTSENQSALHNKVLSQNSAGSSGNGIVTYDTNPVTPETEPEGFPLRMYVIIILIILGVLLLLIILFKFTSLGGLFSKKKKNKRQEMQEELEKIMYSPPNVEKNSIFFSYGSIEH</sequence>
<evidence type="ECO:0000256" key="2">
    <source>
        <dbReference type="SAM" id="Phobius"/>
    </source>
</evidence>
<keyword evidence="2" id="KW-0812">Transmembrane</keyword>
<reference evidence="3 4" key="1">
    <citation type="submission" date="2016-06" db="EMBL/GenBank/DDBJ databases">
        <authorList>
            <consortium name="Pathogen Informatics"/>
        </authorList>
    </citation>
    <scope>NUCLEOTIDE SEQUENCE [LARGE SCALE GENOMIC DNA]</scope>
    <source>
        <strain evidence="3">PocGH01</strain>
    </source>
</reference>
<protein>
    <submittedName>
        <fullName evidence="3">PIR protein</fullName>
    </submittedName>
</protein>
<evidence type="ECO:0000256" key="1">
    <source>
        <dbReference type="SAM" id="MobiDB-lite"/>
    </source>
</evidence>
<feature type="transmembrane region" description="Helical" evidence="2">
    <location>
        <begin position="602"/>
        <end position="630"/>
    </location>
</feature>
<keyword evidence="4" id="KW-1185">Reference proteome</keyword>
<feature type="region of interest" description="Disordered" evidence="1">
    <location>
        <begin position="364"/>
        <end position="434"/>
    </location>
</feature>
<keyword evidence="2" id="KW-0472">Membrane</keyword>
<dbReference type="Proteomes" id="UP000242942">
    <property type="component" value="Unassembled WGS sequence"/>
</dbReference>
<keyword evidence="2" id="KW-1133">Transmembrane helix</keyword>
<name>A0A1D3JCB0_PLAOA</name>
<feature type="compositionally biased region" description="Basic and acidic residues" evidence="1">
    <location>
        <begin position="93"/>
        <end position="116"/>
    </location>
</feature>
<feature type="compositionally biased region" description="Basic and acidic residues" evidence="1">
    <location>
        <begin position="126"/>
        <end position="149"/>
    </location>
</feature>
<dbReference type="AlphaFoldDB" id="A0A1D3JCB0"/>
<gene>
    <name evidence="3" type="primary">PocGH01_00023400</name>
    <name evidence="3" type="ORF">POCGH01_00023400</name>
</gene>
<accession>A0A1D3JCB0</accession>
<feature type="region of interest" description="Disordered" evidence="1">
    <location>
        <begin position="93"/>
        <end position="258"/>
    </location>
</feature>
<evidence type="ECO:0000313" key="4">
    <source>
        <dbReference type="Proteomes" id="UP000242942"/>
    </source>
</evidence>
<feature type="region of interest" description="Disordered" evidence="1">
    <location>
        <begin position="485"/>
        <end position="521"/>
    </location>
</feature>
<feature type="region of interest" description="Disordered" evidence="1">
    <location>
        <begin position="324"/>
        <end position="345"/>
    </location>
</feature>
<organism evidence="3 4">
    <name type="scientific">Plasmodium ovale</name>
    <name type="common">malaria parasite P. ovale</name>
    <dbReference type="NCBI Taxonomy" id="36330"/>
    <lineage>
        <taxon>Eukaryota</taxon>
        <taxon>Sar</taxon>
        <taxon>Alveolata</taxon>
        <taxon>Apicomplexa</taxon>
        <taxon>Aconoidasida</taxon>
        <taxon>Haemosporida</taxon>
        <taxon>Plasmodiidae</taxon>
        <taxon>Plasmodium</taxon>
        <taxon>Plasmodium (Plasmodium)</taxon>
    </lineage>
</organism>
<dbReference type="VEuPathDB" id="PlasmoDB:PocGH01_00023400"/>
<feature type="compositionally biased region" description="Low complexity" evidence="1">
    <location>
        <begin position="419"/>
        <end position="430"/>
    </location>
</feature>
<dbReference type="VEuPathDB" id="PlasmoDB:POWCR01_000133000"/>
<feature type="compositionally biased region" description="Polar residues" evidence="1">
    <location>
        <begin position="178"/>
        <end position="202"/>
    </location>
</feature>
<evidence type="ECO:0000313" key="3">
    <source>
        <dbReference type="EMBL" id="SBT83290.1"/>
    </source>
</evidence>
<feature type="compositionally biased region" description="Basic and acidic residues" evidence="1">
    <location>
        <begin position="227"/>
        <end position="251"/>
    </location>
</feature>
<dbReference type="EMBL" id="FLRI01000077">
    <property type="protein sequence ID" value="SBT83290.1"/>
    <property type="molecule type" value="Genomic_DNA"/>
</dbReference>